<sequence>MSKTPPDAPTPSTEPPWQVEPDRWMQPAAYAKAAGLSHPSAITRRMNSQKNPLPYVVDTLRDGTQVRFIDAQAHPPARKPGGRGVKSPPRPRPPHSGFTSTAQPTPAQE</sequence>
<dbReference type="Proteomes" id="UP000298471">
    <property type="component" value="Unassembled WGS sequence"/>
</dbReference>
<feature type="region of interest" description="Disordered" evidence="1">
    <location>
        <begin position="1"/>
        <end position="21"/>
    </location>
</feature>
<protein>
    <submittedName>
        <fullName evidence="2">Uncharacterized protein</fullName>
    </submittedName>
</protein>
<evidence type="ECO:0000256" key="1">
    <source>
        <dbReference type="SAM" id="MobiDB-lite"/>
    </source>
</evidence>
<feature type="region of interest" description="Disordered" evidence="1">
    <location>
        <begin position="69"/>
        <end position="109"/>
    </location>
</feature>
<name>A0A4Z0QIE0_9BACT</name>
<accession>A0A4Z0QIE0</accession>
<gene>
    <name evidence="2" type="ORF">E5K02_10415</name>
</gene>
<dbReference type="EMBL" id="SRMB01000001">
    <property type="protein sequence ID" value="TGE29848.1"/>
    <property type="molecule type" value="Genomic_DNA"/>
</dbReference>
<feature type="compositionally biased region" description="Polar residues" evidence="1">
    <location>
        <begin position="97"/>
        <end position="109"/>
    </location>
</feature>
<comment type="caution">
    <text evidence="2">The sequence shown here is derived from an EMBL/GenBank/DDBJ whole genome shotgun (WGS) entry which is preliminary data.</text>
</comment>
<dbReference type="RefSeq" id="WP_135394654.1">
    <property type="nucleotide sequence ID" value="NZ_SRMB01000001.1"/>
</dbReference>
<reference evidence="2 3" key="1">
    <citation type="submission" date="2019-04" db="EMBL/GenBank/DDBJ databases">
        <authorList>
            <person name="Feng G."/>
            <person name="Zhang J."/>
            <person name="Zhu H."/>
        </authorList>
    </citation>
    <scope>NUCLEOTIDE SEQUENCE [LARGE SCALE GENOMIC DNA]</scope>
    <source>
        <strain evidence="2 3">9PBR-1</strain>
    </source>
</reference>
<evidence type="ECO:0000313" key="2">
    <source>
        <dbReference type="EMBL" id="TGE29848.1"/>
    </source>
</evidence>
<proteinExistence type="predicted"/>
<keyword evidence="3" id="KW-1185">Reference proteome</keyword>
<feature type="compositionally biased region" description="Pro residues" evidence="1">
    <location>
        <begin position="1"/>
        <end position="14"/>
    </location>
</feature>
<evidence type="ECO:0000313" key="3">
    <source>
        <dbReference type="Proteomes" id="UP000298471"/>
    </source>
</evidence>
<organism evidence="2 3">
    <name type="scientific">Hymenobacter metallicola</name>
    <dbReference type="NCBI Taxonomy" id="2563114"/>
    <lineage>
        <taxon>Bacteria</taxon>
        <taxon>Pseudomonadati</taxon>
        <taxon>Bacteroidota</taxon>
        <taxon>Cytophagia</taxon>
        <taxon>Cytophagales</taxon>
        <taxon>Hymenobacteraceae</taxon>
        <taxon>Hymenobacter</taxon>
    </lineage>
</organism>
<dbReference type="AlphaFoldDB" id="A0A4Z0QIE0"/>